<comment type="caution">
    <text evidence="1">The sequence shown here is derived from an EMBL/GenBank/DDBJ whole genome shotgun (WGS) entry which is preliminary data.</text>
</comment>
<accession>A0ACB9NBL3</accession>
<evidence type="ECO:0000313" key="2">
    <source>
        <dbReference type="Proteomes" id="UP000828941"/>
    </source>
</evidence>
<keyword evidence="2" id="KW-1185">Reference proteome</keyword>
<proteinExistence type="predicted"/>
<evidence type="ECO:0000313" key="1">
    <source>
        <dbReference type="EMBL" id="KAI4333585.1"/>
    </source>
</evidence>
<organism evidence="1 2">
    <name type="scientific">Bauhinia variegata</name>
    <name type="common">Purple orchid tree</name>
    <name type="synonym">Phanera variegata</name>
    <dbReference type="NCBI Taxonomy" id="167791"/>
    <lineage>
        <taxon>Eukaryota</taxon>
        <taxon>Viridiplantae</taxon>
        <taxon>Streptophyta</taxon>
        <taxon>Embryophyta</taxon>
        <taxon>Tracheophyta</taxon>
        <taxon>Spermatophyta</taxon>
        <taxon>Magnoliopsida</taxon>
        <taxon>eudicotyledons</taxon>
        <taxon>Gunneridae</taxon>
        <taxon>Pentapetalae</taxon>
        <taxon>rosids</taxon>
        <taxon>fabids</taxon>
        <taxon>Fabales</taxon>
        <taxon>Fabaceae</taxon>
        <taxon>Cercidoideae</taxon>
        <taxon>Cercideae</taxon>
        <taxon>Bauhiniinae</taxon>
        <taxon>Bauhinia</taxon>
    </lineage>
</organism>
<protein>
    <submittedName>
        <fullName evidence="1">Uncharacterized protein</fullName>
    </submittedName>
</protein>
<dbReference type="EMBL" id="CM039432">
    <property type="protein sequence ID" value="KAI4333585.1"/>
    <property type="molecule type" value="Genomic_DNA"/>
</dbReference>
<dbReference type="Proteomes" id="UP000828941">
    <property type="component" value="Chromosome 7"/>
</dbReference>
<gene>
    <name evidence="1" type="ORF">L6164_018371</name>
</gene>
<name>A0ACB9NBL3_BAUVA</name>
<sequence length="384" mass="42992">MTCCSLLFRRKRSTELDEEVSDIQNVNLYTYKELQIATEGFSPANKIGQGGFGPVYKGKLRNDTLAAMKVLSADSRQGVREFLTEIKVITSIEHENLVKLYGCCAEGKHRILVYEYLENNSLAQTLLGGSHSSIQFSWHSRRNICIGVARGLVFLHEEVKPQIIHRDIKASNILLDKNLQPKISDFGLAKLIPPNLTHISTHVAGTAGYLAPEYAIRHQVTRKSDVYSFGILLLEIVSGRSNTNRRLPVEEQYLVTRAWNLYETGELEKLVDALLVGDFNVEEACRFCKVGLLCAQDSPKLRPSMSTVLDMLLGETDVNDQYMEKPGLLFDFDDDHDPGKQKMKAEVENTSFFGGSGKQDVSTSSETVTSYGAMTFTSIYDRTN</sequence>
<reference evidence="1 2" key="1">
    <citation type="journal article" date="2022" name="DNA Res.">
        <title>Chromosomal-level genome assembly of the orchid tree Bauhinia variegata (Leguminosae; Cercidoideae) supports the allotetraploid origin hypothesis of Bauhinia.</title>
        <authorList>
            <person name="Zhong Y."/>
            <person name="Chen Y."/>
            <person name="Zheng D."/>
            <person name="Pang J."/>
            <person name="Liu Y."/>
            <person name="Luo S."/>
            <person name="Meng S."/>
            <person name="Qian L."/>
            <person name="Wei D."/>
            <person name="Dai S."/>
            <person name="Zhou R."/>
        </authorList>
    </citation>
    <scope>NUCLEOTIDE SEQUENCE [LARGE SCALE GENOMIC DNA]</scope>
    <source>
        <strain evidence="1">BV-YZ2020</strain>
    </source>
</reference>